<proteinExistence type="predicted"/>
<keyword evidence="4" id="KW-1185">Reference proteome</keyword>
<protein>
    <submittedName>
        <fullName evidence="3">DUF6894 family protein</fullName>
    </submittedName>
</protein>
<dbReference type="EMBL" id="JBHOMY010000029">
    <property type="protein sequence ID" value="MFC1457327.1"/>
    <property type="molecule type" value="Genomic_DNA"/>
</dbReference>
<comment type="caution">
    <text evidence="3">The sequence shown here is derived from an EMBL/GenBank/DDBJ whole genome shotgun (WGS) entry which is preliminary data.</text>
</comment>
<reference evidence="3 4" key="1">
    <citation type="submission" date="2024-09" db="EMBL/GenBank/DDBJ databases">
        <title>Nodulacao em especies de Leguminosae Basais da Amazonia e Caracterizacao dos Rizobios e Bacterias Associadas aos Nodulos.</title>
        <authorList>
            <person name="Jambeiro I.C.A."/>
            <person name="Lopes I.S."/>
            <person name="Aguiar E.R.G.R."/>
            <person name="Santos A.F.J."/>
            <person name="Dos Santos J.M.F."/>
            <person name="Gross E."/>
        </authorList>
    </citation>
    <scope>NUCLEOTIDE SEQUENCE [LARGE SCALE GENOMIC DNA]</scope>
    <source>
        <strain evidence="3 4">BRUESC1165</strain>
    </source>
</reference>
<evidence type="ECO:0000313" key="4">
    <source>
        <dbReference type="Proteomes" id="UP001593940"/>
    </source>
</evidence>
<dbReference type="Proteomes" id="UP001593940">
    <property type="component" value="Unassembled WGS sequence"/>
</dbReference>
<gene>
    <name evidence="3" type="ORF">ACETIH_11485</name>
</gene>
<evidence type="ECO:0000313" key="3">
    <source>
        <dbReference type="EMBL" id="MFC1457327.1"/>
    </source>
</evidence>
<dbReference type="RefSeq" id="WP_203272501.1">
    <property type="nucleotide sequence ID" value="NZ_JAFBID010000025.1"/>
</dbReference>
<feature type="compositionally biased region" description="Basic residues" evidence="1">
    <location>
        <begin position="96"/>
        <end position="105"/>
    </location>
</feature>
<name>A0ABV6Y7T0_9HYPH</name>
<evidence type="ECO:0000256" key="1">
    <source>
        <dbReference type="SAM" id="MobiDB-lite"/>
    </source>
</evidence>
<evidence type="ECO:0000259" key="2">
    <source>
        <dbReference type="Pfam" id="PF21834"/>
    </source>
</evidence>
<feature type="domain" description="DUF6894" evidence="2">
    <location>
        <begin position="11"/>
        <end position="84"/>
    </location>
</feature>
<accession>A0ABV6Y7T0</accession>
<dbReference type="Pfam" id="PF21834">
    <property type="entry name" value="DUF6894"/>
    <property type="match status" value="1"/>
</dbReference>
<organism evidence="3 4">
    <name type="scientific">Microvirga arabica</name>
    <dbReference type="NCBI Taxonomy" id="1128671"/>
    <lineage>
        <taxon>Bacteria</taxon>
        <taxon>Pseudomonadati</taxon>
        <taxon>Pseudomonadota</taxon>
        <taxon>Alphaproteobacteria</taxon>
        <taxon>Hyphomicrobiales</taxon>
        <taxon>Methylobacteriaceae</taxon>
        <taxon>Microvirga</taxon>
    </lineage>
</organism>
<sequence>MLANIPAVMPRYNLFLYNQRKRVRYPETLDLPDVDAAQGIAQRVANVFMKVVPYWDELTSEQQNRYVVEIVDEAGELLLTVPFRRKRKRRLVRLKGSIIKRKRPHQDHSTDGAGESQEE</sequence>
<dbReference type="InterPro" id="IPR054189">
    <property type="entry name" value="DUF6894"/>
</dbReference>
<feature type="region of interest" description="Disordered" evidence="1">
    <location>
        <begin position="96"/>
        <end position="119"/>
    </location>
</feature>